<reference evidence="9 10" key="1">
    <citation type="submission" date="2020-08" db="EMBL/GenBank/DDBJ databases">
        <title>Sequencing the genomes of 1000 actinobacteria strains.</title>
        <authorList>
            <person name="Klenk H.-P."/>
        </authorList>
    </citation>
    <scope>NUCLEOTIDE SEQUENCE [LARGE SCALE GENOMIC DNA]</scope>
    <source>
        <strain evidence="9 10">DSM 41654</strain>
    </source>
</reference>
<feature type="domain" description="MgtC/SapB/SrpB/YhiD N-terminal" evidence="8">
    <location>
        <begin position="5"/>
        <end position="120"/>
    </location>
</feature>
<evidence type="ECO:0000313" key="9">
    <source>
        <dbReference type="EMBL" id="MBB4927369.1"/>
    </source>
</evidence>
<evidence type="ECO:0000256" key="2">
    <source>
        <dbReference type="ARBA" id="ARBA00009298"/>
    </source>
</evidence>
<comment type="subcellular location">
    <subcellularLocation>
        <location evidence="1">Cell membrane</location>
        <topology evidence="1">Multi-pass membrane protein</topology>
    </subcellularLocation>
</comment>
<evidence type="ECO:0000313" key="10">
    <source>
        <dbReference type="Proteomes" id="UP000540506"/>
    </source>
</evidence>
<protein>
    <submittedName>
        <fullName evidence="9">Putative Mg2+ transporter-C (MgtC) family protein</fullName>
    </submittedName>
</protein>
<keyword evidence="4 7" id="KW-0812">Transmembrane</keyword>
<comment type="similarity">
    <text evidence="2">Belongs to the MgtC/SapB family.</text>
</comment>
<dbReference type="EMBL" id="JACHJV010000001">
    <property type="protein sequence ID" value="MBB4927369.1"/>
    <property type="molecule type" value="Genomic_DNA"/>
</dbReference>
<keyword evidence="3" id="KW-1003">Cell membrane</keyword>
<evidence type="ECO:0000256" key="7">
    <source>
        <dbReference type="SAM" id="Phobius"/>
    </source>
</evidence>
<organism evidence="9 10">
    <name type="scientific">Kitasatospora kifunensis</name>
    <name type="common">Streptomyces kifunensis</name>
    <dbReference type="NCBI Taxonomy" id="58351"/>
    <lineage>
        <taxon>Bacteria</taxon>
        <taxon>Bacillati</taxon>
        <taxon>Actinomycetota</taxon>
        <taxon>Actinomycetes</taxon>
        <taxon>Kitasatosporales</taxon>
        <taxon>Streptomycetaceae</taxon>
        <taxon>Kitasatospora</taxon>
    </lineage>
</organism>
<dbReference type="InterPro" id="IPR049177">
    <property type="entry name" value="MgtC_SapB_SrpB_YhiD_N"/>
</dbReference>
<evidence type="ECO:0000259" key="8">
    <source>
        <dbReference type="Pfam" id="PF02308"/>
    </source>
</evidence>
<name>A0A7W7R8P1_KITKI</name>
<evidence type="ECO:0000256" key="1">
    <source>
        <dbReference type="ARBA" id="ARBA00004651"/>
    </source>
</evidence>
<feature type="transmembrane region" description="Helical" evidence="7">
    <location>
        <begin position="89"/>
        <end position="117"/>
    </location>
</feature>
<feature type="transmembrane region" description="Helical" evidence="7">
    <location>
        <begin position="26"/>
        <end position="45"/>
    </location>
</feature>
<keyword evidence="6 7" id="KW-0472">Membrane</keyword>
<dbReference type="PANTHER" id="PTHR33778">
    <property type="entry name" value="PROTEIN MGTC"/>
    <property type="match status" value="1"/>
</dbReference>
<evidence type="ECO:0000256" key="4">
    <source>
        <dbReference type="ARBA" id="ARBA00022692"/>
    </source>
</evidence>
<dbReference type="RefSeq" id="WP_184941577.1">
    <property type="nucleotide sequence ID" value="NZ_JACHJV010000001.1"/>
</dbReference>
<accession>A0A7W7R8P1</accession>
<comment type="caution">
    <text evidence="9">The sequence shown here is derived from an EMBL/GenBank/DDBJ whole genome shotgun (WGS) entry which is preliminary data.</text>
</comment>
<dbReference type="GO" id="GO:0005886">
    <property type="term" value="C:plasma membrane"/>
    <property type="evidence" value="ECO:0007669"/>
    <property type="project" value="UniProtKB-SubCell"/>
</dbReference>
<evidence type="ECO:0000256" key="5">
    <source>
        <dbReference type="ARBA" id="ARBA00022989"/>
    </source>
</evidence>
<feature type="transmembrane region" description="Helical" evidence="7">
    <location>
        <begin position="52"/>
        <end position="69"/>
    </location>
</feature>
<sequence length="178" mass="18246">MTGHLLAAFALTYAIGFERNVRGAAAGDRTFSLIGVGAALVAVLAQHGAPNALTGVITGVGFIGGGLTFRETRANGDVVRGVTTAATIFAAAAIGAAAGEGFLLFALTGTVLTLLTLEIRHIPVLRVLDGRRWARPFAEDECIDLDGSPARLDPEAGELLDTAACPDSADYASPAARR</sequence>
<evidence type="ECO:0000256" key="3">
    <source>
        <dbReference type="ARBA" id="ARBA00022475"/>
    </source>
</evidence>
<dbReference type="PANTHER" id="PTHR33778:SF1">
    <property type="entry name" value="MAGNESIUM TRANSPORTER YHID-RELATED"/>
    <property type="match status" value="1"/>
</dbReference>
<dbReference type="PRINTS" id="PR01837">
    <property type="entry name" value="MGTCSAPBPROT"/>
</dbReference>
<dbReference type="Pfam" id="PF02308">
    <property type="entry name" value="MgtC"/>
    <property type="match status" value="1"/>
</dbReference>
<dbReference type="AlphaFoldDB" id="A0A7W7R8P1"/>
<keyword evidence="5 7" id="KW-1133">Transmembrane helix</keyword>
<gene>
    <name evidence="9" type="ORF">FHR34_006362</name>
</gene>
<keyword evidence="10" id="KW-1185">Reference proteome</keyword>
<dbReference type="Proteomes" id="UP000540506">
    <property type="component" value="Unassembled WGS sequence"/>
</dbReference>
<evidence type="ECO:0000256" key="6">
    <source>
        <dbReference type="ARBA" id="ARBA00023136"/>
    </source>
</evidence>
<proteinExistence type="inferred from homology"/>
<dbReference type="InterPro" id="IPR003416">
    <property type="entry name" value="MgtC/SapB/SrpB/YhiD_fam"/>
</dbReference>